<protein>
    <submittedName>
        <fullName evidence="3">Phosphatase PAP2 family protein</fullName>
    </submittedName>
</protein>
<feature type="transmembrane region" description="Helical" evidence="1">
    <location>
        <begin position="101"/>
        <end position="119"/>
    </location>
</feature>
<dbReference type="InterPro" id="IPR036938">
    <property type="entry name" value="PAP2/HPO_sf"/>
</dbReference>
<evidence type="ECO:0000313" key="4">
    <source>
        <dbReference type="Proteomes" id="UP000713479"/>
    </source>
</evidence>
<evidence type="ECO:0000259" key="2">
    <source>
        <dbReference type="Pfam" id="PF01569"/>
    </source>
</evidence>
<gene>
    <name evidence="3" type="ORF">E7Z74_02350</name>
</gene>
<keyword evidence="1" id="KW-0812">Transmembrane</keyword>
<dbReference type="CDD" id="cd01610">
    <property type="entry name" value="PAP2_like"/>
    <property type="match status" value="1"/>
</dbReference>
<dbReference type="Gene3D" id="1.20.144.10">
    <property type="entry name" value="Phosphatidic acid phosphatase type 2/haloperoxidase"/>
    <property type="match status" value="1"/>
</dbReference>
<name>A0A8T3VG70_9EURY</name>
<sequence>MDSKIKPFKGALADATGYSLPSGHATSSGILFLGTYLKGNVTKGLKIFSIICLILICFSRCFLGVHSLMDIIVGLIVALISLFIGAKLLKKVEDNPNFDLIILGVCIVFCAILIVYATFKSYPMDYDSAGKLIVDPAKMALEAYKDSGFCLGILISWVIERRFINFSSEGPIDRRFLRIGGAYIGYLVLMKMLYPLIKSSLTPQIANFLAFFMFPLYVVLIVPAIIKFFQNRNKDVYDEI</sequence>
<dbReference type="InterPro" id="IPR000326">
    <property type="entry name" value="PAP2/HPO"/>
</dbReference>
<comment type="caution">
    <text evidence="3">The sequence shown here is derived from an EMBL/GenBank/DDBJ whole genome shotgun (WGS) entry which is preliminary data.</text>
</comment>
<dbReference type="EMBL" id="SUTF01000003">
    <property type="protein sequence ID" value="MBE6510102.1"/>
    <property type="molecule type" value="Genomic_DNA"/>
</dbReference>
<feature type="transmembrane region" description="Helical" evidence="1">
    <location>
        <begin position="47"/>
        <end position="65"/>
    </location>
</feature>
<keyword evidence="1" id="KW-0472">Membrane</keyword>
<dbReference type="SUPFAM" id="SSF48317">
    <property type="entry name" value="Acid phosphatase/Vanadium-dependent haloperoxidase"/>
    <property type="match status" value="1"/>
</dbReference>
<proteinExistence type="predicted"/>
<evidence type="ECO:0000256" key="1">
    <source>
        <dbReference type="SAM" id="Phobius"/>
    </source>
</evidence>
<feature type="transmembrane region" description="Helical" evidence="1">
    <location>
        <begin position="139"/>
        <end position="159"/>
    </location>
</feature>
<dbReference type="Pfam" id="PF01569">
    <property type="entry name" value="PAP2"/>
    <property type="match status" value="1"/>
</dbReference>
<feature type="transmembrane region" description="Helical" evidence="1">
    <location>
        <begin position="180"/>
        <end position="197"/>
    </location>
</feature>
<organism evidence="3 4">
    <name type="scientific">Methanobrevibacter millerae</name>
    <dbReference type="NCBI Taxonomy" id="230361"/>
    <lineage>
        <taxon>Archaea</taxon>
        <taxon>Methanobacteriati</taxon>
        <taxon>Methanobacteriota</taxon>
        <taxon>Methanomada group</taxon>
        <taxon>Methanobacteria</taxon>
        <taxon>Methanobacteriales</taxon>
        <taxon>Methanobacteriaceae</taxon>
        <taxon>Methanobrevibacter</taxon>
    </lineage>
</organism>
<feature type="domain" description="Phosphatidic acid phosphatase type 2/haloperoxidase" evidence="2">
    <location>
        <begin position="17"/>
        <end position="88"/>
    </location>
</feature>
<reference evidence="3" key="1">
    <citation type="submission" date="2019-04" db="EMBL/GenBank/DDBJ databases">
        <title>Evolution of Biomass-Degrading Anaerobic Consortia Revealed by Metagenomics.</title>
        <authorList>
            <person name="Peng X."/>
        </authorList>
    </citation>
    <scope>NUCLEOTIDE SEQUENCE</scope>
    <source>
        <strain evidence="3">SIG13</strain>
    </source>
</reference>
<dbReference type="PANTHER" id="PTHR14969">
    <property type="entry name" value="SPHINGOSINE-1-PHOSPHATE PHOSPHOHYDROLASE"/>
    <property type="match status" value="1"/>
</dbReference>
<dbReference type="PANTHER" id="PTHR14969:SF13">
    <property type="entry name" value="AT30094P"/>
    <property type="match status" value="1"/>
</dbReference>
<feature type="transmembrane region" description="Helical" evidence="1">
    <location>
        <begin position="209"/>
        <end position="229"/>
    </location>
</feature>
<keyword evidence="1" id="KW-1133">Transmembrane helix</keyword>
<dbReference type="Proteomes" id="UP000713479">
    <property type="component" value="Unassembled WGS sequence"/>
</dbReference>
<feature type="transmembrane region" description="Helical" evidence="1">
    <location>
        <begin position="71"/>
        <end position="89"/>
    </location>
</feature>
<accession>A0A8T3VG70</accession>
<evidence type="ECO:0000313" key="3">
    <source>
        <dbReference type="EMBL" id="MBE6510102.1"/>
    </source>
</evidence>
<dbReference type="AlphaFoldDB" id="A0A8T3VG70"/>